<organism evidence="1">
    <name type="scientific">marine sediment metagenome</name>
    <dbReference type="NCBI Taxonomy" id="412755"/>
    <lineage>
        <taxon>unclassified sequences</taxon>
        <taxon>metagenomes</taxon>
        <taxon>ecological metagenomes</taxon>
    </lineage>
</organism>
<protein>
    <submittedName>
        <fullName evidence="1">Uncharacterized protein</fullName>
    </submittedName>
</protein>
<evidence type="ECO:0000313" key="1">
    <source>
        <dbReference type="EMBL" id="KKN79932.1"/>
    </source>
</evidence>
<dbReference type="EMBL" id="LAZR01000239">
    <property type="protein sequence ID" value="KKN79932.1"/>
    <property type="molecule type" value="Genomic_DNA"/>
</dbReference>
<proteinExistence type="predicted"/>
<accession>A0A0F9TY94</accession>
<reference evidence="1" key="1">
    <citation type="journal article" date="2015" name="Nature">
        <title>Complex archaea that bridge the gap between prokaryotes and eukaryotes.</title>
        <authorList>
            <person name="Spang A."/>
            <person name="Saw J.H."/>
            <person name="Jorgensen S.L."/>
            <person name="Zaremba-Niedzwiedzka K."/>
            <person name="Martijn J."/>
            <person name="Lind A.E."/>
            <person name="van Eijk R."/>
            <person name="Schleper C."/>
            <person name="Guy L."/>
            <person name="Ettema T.J."/>
        </authorList>
    </citation>
    <scope>NUCLEOTIDE SEQUENCE</scope>
</reference>
<sequence length="296" mass="33002">MEDPKAVTRLVPRKSAKIEVMPLASRGASLPHGTMGMDGKVTRDLASKPWRGKEEREIAKLRGQARSNPAGFPGRLLGFMFTQAGHHNFESLNDDQRAVVVSSMLAADVLYMYIYLRYLCIGKDVRLNIVCDRCGRGFPFTADLETLDVKCVENPEDAEWTYELSDPFKLRGEIVEALEMVPMPWATMENTIRNAAKDGLENSSIKMDVMLGCIRFRSKDQKGDLVEHTLRPEDLDEMSKRDIEILTERIEANGIGPDMQVTGRCPSCAGTFVHNLEWGYDNFFGSSSQPSAAGSS</sequence>
<gene>
    <name evidence="1" type="ORF">LCGC14_0334400</name>
</gene>
<dbReference type="AlphaFoldDB" id="A0A0F9TY94"/>
<comment type="caution">
    <text evidence="1">The sequence shown here is derived from an EMBL/GenBank/DDBJ whole genome shotgun (WGS) entry which is preliminary data.</text>
</comment>
<name>A0A0F9TY94_9ZZZZ</name>